<gene>
    <name evidence="1" type="ORF">TRIUR3_34140</name>
</gene>
<accession>M7XDH6</accession>
<reference evidence="1" key="1">
    <citation type="journal article" date="2013" name="Nature">
        <title>Draft genome of the wheat A-genome progenitor Triticum urartu.</title>
        <authorList>
            <person name="Ling H.Q."/>
            <person name="Zhao S."/>
            <person name="Liu D."/>
            <person name="Wang J."/>
            <person name="Sun H."/>
            <person name="Zhang C."/>
            <person name="Fan H."/>
            <person name="Li D."/>
            <person name="Dong L."/>
            <person name="Tao Y."/>
            <person name="Gao C."/>
            <person name="Wu H."/>
            <person name="Li Y."/>
            <person name="Cui Y."/>
            <person name="Guo X."/>
            <person name="Zheng S."/>
            <person name="Wang B."/>
            <person name="Yu K."/>
            <person name="Liang Q."/>
            <person name="Yang W."/>
            <person name="Lou X."/>
            <person name="Chen J."/>
            <person name="Feng M."/>
            <person name="Jian J."/>
            <person name="Zhang X."/>
            <person name="Luo G."/>
            <person name="Jiang Y."/>
            <person name="Liu J."/>
            <person name="Wang Z."/>
            <person name="Sha Y."/>
            <person name="Zhang B."/>
            <person name="Wu H."/>
            <person name="Tang D."/>
            <person name="Shen Q."/>
            <person name="Xue P."/>
            <person name="Zou S."/>
            <person name="Wang X."/>
            <person name="Liu X."/>
            <person name="Wang F."/>
            <person name="Yang Y."/>
            <person name="An X."/>
            <person name="Dong Z."/>
            <person name="Zhang K."/>
            <person name="Zhang X."/>
            <person name="Luo M.C."/>
            <person name="Dvorak J."/>
            <person name="Tong Y."/>
            <person name="Wang J."/>
            <person name="Yang H."/>
            <person name="Li Z."/>
            <person name="Wang D."/>
            <person name="Zhang A."/>
            <person name="Wang J."/>
        </authorList>
    </citation>
    <scope>NUCLEOTIDE SEQUENCE</scope>
</reference>
<name>M7XDH6_TRIUA</name>
<organism evidence="1">
    <name type="scientific">Triticum urartu</name>
    <name type="common">Red wild einkorn</name>
    <name type="synonym">Crithodium urartu</name>
    <dbReference type="NCBI Taxonomy" id="4572"/>
    <lineage>
        <taxon>Eukaryota</taxon>
        <taxon>Viridiplantae</taxon>
        <taxon>Streptophyta</taxon>
        <taxon>Embryophyta</taxon>
        <taxon>Tracheophyta</taxon>
        <taxon>Spermatophyta</taxon>
        <taxon>Magnoliopsida</taxon>
        <taxon>Liliopsida</taxon>
        <taxon>Poales</taxon>
        <taxon>Poaceae</taxon>
        <taxon>BOP clade</taxon>
        <taxon>Pooideae</taxon>
        <taxon>Triticodae</taxon>
        <taxon>Triticeae</taxon>
        <taxon>Triticinae</taxon>
        <taxon>Triticum</taxon>
    </lineage>
</organism>
<evidence type="ECO:0000313" key="1">
    <source>
        <dbReference type="EMBL" id="EMS35673.1"/>
    </source>
</evidence>
<protein>
    <submittedName>
        <fullName evidence="1">Uncharacterized protein</fullName>
    </submittedName>
</protein>
<proteinExistence type="predicted"/>
<dbReference type="EMBL" id="KD498768">
    <property type="protein sequence ID" value="EMS35673.1"/>
    <property type="molecule type" value="Genomic_DNA"/>
</dbReference>
<sequence length="118" mass="12113">MKQRGLIGGHVMMDEHRMVALSGAVVAPTAARAGKILLSSARPSSSLCAAREGSPLDQSLRQSVVVVLAGDLAVPSAPPSISTEGLADVEVARRGRDRALALPIPIRRGSRLGVGGRG</sequence>
<dbReference type="AlphaFoldDB" id="M7XDH6"/>